<evidence type="ECO:0000256" key="2">
    <source>
        <dbReference type="ARBA" id="ARBA00022475"/>
    </source>
</evidence>
<feature type="transmembrane region" description="Helical" evidence="6">
    <location>
        <begin position="45"/>
        <end position="67"/>
    </location>
</feature>
<evidence type="ECO:0000256" key="3">
    <source>
        <dbReference type="ARBA" id="ARBA00022692"/>
    </source>
</evidence>
<dbReference type="GO" id="GO:0005886">
    <property type="term" value="C:plasma membrane"/>
    <property type="evidence" value="ECO:0007669"/>
    <property type="project" value="UniProtKB-SubCell"/>
</dbReference>
<feature type="transmembrane region" description="Helical" evidence="6">
    <location>
        <begin position="164"/>
        <end position="185"/>
    </location>
</feature>
<feature type="transmembrane region" description="Helical" evidence="6">
    <location>
        <begin position="216"/>
        <end position="237"/>
    </location>
</feature>
<dbReference type="Pfam" id="PF02653">
    <property type="entry name" value="BPD_transp_2"/>
    <property type="match status" value="1"/>
</dbReference>
<keyword evidence="4 6" id="KW-1133">Transmembrane helix</keyword>
<evidence type="ECO:0000256" key="6">
    <source>
        <dbReference type="SAM" id="Phobius"/>
    </source>
</evidence>
<evidence type="ECO:0000313" key="8">
    <source>
        <dbReference type="EMBL" id="CAB4708383.1"/>
    </source>
</evidence>
<feature type="transmembrane region" description="Helical" evidence="6">
    <location>
        <begin position="295"/>
        <end position="313"/>
    </location>
</feature>
<protein>
    <submittedName>
        <fullName evidence="7">Unannotated protein</fullName>
    </submittedName>
</protein>
<keyword evidence="2" id="KW-1003">Cell membrane</keyword>
<sequence>MPSISFFSRIKNDYTSYVVYVCLLVVFLFFAITQADKGFMTTDNLATILRQTAPIAVMAVGAVFVLSTAEIDLSIGSTVALSAMTTAVVLRDTNIFFAVIAGLGVGALIGLANGLIVTKLRLPSFLVTLAMLELVAGLARQITGLKSVPVQSELFAEIFGSGSLGPFSSLFLWTAAVVAVGWVVFTNTRFGAHVKAVGDNRLAARVSGISVTNTRIAVFVISGMTAALAGMLYVGRLQGARYTLGENDLLIVIAAVVIGGTALFGGKGSIIGALAGSLTIVTLNNGLVLSGLDVAQQRMALGIIILVAIALTLREGKERT</sequence>
<comment type="subcellular location">
    <subcellularLocation>
        <location evidence="1">Cell membrane</location>
        <topology evidence="1">Multi-pass membrane protein</topology>
    </subcellularLocation>
</comment>
<evidence type="ECO:0000256" key="5">
    <source>
        <dbReference type="ARBA" id="ARBA00023136"/>
    </source>
</evidence>
<dbReference type="EMBL" id="CAEZXZ010000125">
    <property type="protein sequence ID" value="CAB4708383.1"/>
    <property type="molecule type" value="Genomic_DNA"/>
</dbReference>
<feature type="transmembrane region" description="Helical" evidence="6">
    <location>
        <begin position="95"/>
        <end position="116"/>
    </location>
</feature>
<gene>
    <name evidence="7" type="ORF">UFOPK2310_00208</name>
    <name evidence="8" type="ORF">UFOPK2625_00868</name>
</gene>
<feature type="transmembrane region" description="Helical" evidence="6">
    <location>
        <begin position="122"/>
        <end position="143"/>
    </location>
</feature>
<dbReference type="GO" id="GO:0022857">
    <property type="term" value="F:transmembrane transporter activity"/>
    <property type="evidence" value="ECO:0007669"/>
    <property type="project" value="InterPro"/>
</dbReference>
<reference evidence="7" key="1">
    <citation type="submission" date="2020-05" db="EMBL/GenBank/DDBJ databases">
        <authorList>
            <person name="Chiriac C."/>
            <person name="Salcher M."/>
            <person name="Ghai R."/>
            <person name="Kavagutti S V."/>
        </authorList>
    </citation>
    <scope>NUCLEOTIDE SEQUENCE</scope>
</reference>
<dbReference type="EMBL" id="CAEZWW010000013">
    <property type="protein sequence ID" value="CAB4663398.1"/>
    <property type="molecule type" value="Genomic_DNA"/>
</dbReference>
<feature type="transmembrane region" description="Helical" evidence="6">
    <location>
        <begin position="14"/>
        <end position="33"/>
    </location>
</feature>
<keyword evidence="3 6" id="KW-0812">Transmembrane</keyword>
<evidence type="ECO:0000256" key="1">
    <source>
        <dbReference type="ARBA" id="ARBA00004651"/>
    </source>
</evidence>
<organism evidence="7">
    <name type="scientific">freshwater metagenome</name>
    <dbReference type="NCBI Taxonomy" id="449393"/>
    <lineage>
        <taxon>unclassified sequences</taxon>
        <taxon>metagenomes</taxon>
        <taxon>ecological metagenomes</taxon>
    </lineage>
</organism>
<keyword evidence="5 6" id="KW-0472">Membrane</keyword>
<dbReference type="InterPro" id="IPR001851">
    <property type="entry name" value="ABC_transp_permease"/>
</dbReference>
<evidence type="ECO:0000313" key="7">
    <source>
        <dbReference type="EMBL" id="CAB4663398.1"/>
    </source>
</evidence>
<evidence type="ECO:0000256" key="4">
    <source>
        <dbReference type="ARBA" id="ARBA00022989"/>
    </source>
</evidence>
<dbReference type="PANTHER" id="PTHR32196">
    <property type="entry name" value="ABC TRANSPORTER PERMEASE PROTEIN YPHD-RELATED-RELATED"/>
    <property type="match status" value="1"/>
</dbReference>
<proteinExistence type="predicted"/>
<dbReference type="AlphaFoldDB" id="A0A6J6LQT1"/>
<accession>A0A6J6LQT1</accession>
<name>A0A6J6LQT1_9ZZZZ</name>
<dbReference type="CDD" id="cd06579">
    <property type="entry name" value="TM_PBP1_transp_AraH_like"/>
    <property type="match status" value="1"/>
</dbReference>
<feature type="transmembrane region" description="Helical" evidence="6">
    <location>
        <begin position="249"/>
        <end position="275"/>
    </location>
</feature>